<evidence type="ECO:0000259" key="2">
    <source>
        <dbReference type="Pfam" id="PF13649"/>
    </source>
</evidence>
<keyword evidence="3" id="KW-0489">Methyltransferase</keyword>
<reference evidence="3 4" key="1">
    <citation type="submission" date="2019-06" db="EMBL/GenBank/DDBJ databases">
        <title>Sequencing the genomes of 1000 actinobacteria strains.</title>
        <authorList>
            <person name="Klenk H.-P."/>
        </authorList>
    </citation>
    <scope>NUCLEOTIDE SEQUENCE [LARGE SCALE GENOMIC DNA]</scope>
    <source>
        <strain evidence="3 4">DSM 44826</strain>
    </source>
</reference>
<dbReference type="PANTHER" id="PTHR43861:SF3">
    <property type="entry name" value="PUTATIVE (AFU_ORTHOLOGUE AFUA_2G14390)-RELATED"/>
    <property type="match status" value="1"/>
</dbReference>
<keyword evidence="4" id="KW-1185">Reference proteome</keyword>
<dbReference type="GO" id="GO:0017000">
    <property type="term" value="P:antibiotic biosynthetic process"/>
    <property type="evidence" value="ECO:0007669"/>
    <property type="project" value="UniProtKB-ARBA"/>
</dbReference>
<dbReference type="Gene3D" id="3.40.50.150">
    <property type="entry name" value="Vaccinia Virus protein VP39"/>
    <property type="match status" value="1"/>
</dbReference>
<gene>
    <name evidence="3" type="ORF">FHX73_16443</name>
</gene>
<dbReference type="OrthoDB" id="9811589at2"/>
<feature type="domain" description="Methyltransferase" evidence="2">
    <location>
        <begin position="38"/>
        <end position="130"/>
    </location>
</feature>
<keyword evidence="1 3" id="KW-0808">Transferase</keyword>
<dbReference type="InterPro" id="IPR029063">
    <property type="entry name" value="SAM-dependent_MTases_sf"/>
</dbReference>
<evidence type="ECO:0000256" key="1">
    <source>
        <dbReference type="ARBA" id="ARBA00022679"/>
    </source>
</evidence>
<protein>
    <submittedName>
        <fullName evidence="3">Methyltransferase family protein</fullName>
    </submittedName>
</protein>
<dbReference type="EMBL" id="VIWT01000006">
    <property type="protein sequence ID" value="TWF73292.1"/>
    <property type="molecule type" value="Genomic_DNA"/>
</dbReference>
<dbReference type="GO" id="GO:0008168">
    <property type="term" value="F:methyltransferase activity"/>
    <property type="evidence" value="ECO:0007669"/>
    <property type="project" value="UniProtKB-KW"/>
</dbReference>
<dbReference type="RefSeq" id="WP_145911243.1">
    <property type="nucleotide sequence ID" value="NZ_BAAAMZ010000005.1"/>
</dbReference>
<evidence type="ECO:0000313" key="4">
    <source>
        <dbReference type="Proteomes" id="UP000317940"/>
    </source>
</evidence>
<accession>A0A561SEJ6</accession>
<sequence>MYSDADAAALYDLLNPWDPGQWPGDAFYAELITPADAVLDVGCGTGAMLHWAREHGHTGRLVGLDPDGVALARARRRADVEWVDGTAATMGWQSEFELAVMTGHAFQFLLADDDIRASLRAVRAALRAGGRFAFESRHPQARAWEAWNPSNGSEVTDAAGRALRVWHEVQGVADGVVTFTGTLADPDGTVLRVDRERLRFLEEAALDALLAEAGFEVEARYGDWTRGPVTPDSREIVTIARRPS</sequence>
<dbReference type="Gene3D" id="2.20.130.10">
    <property type="entry name" value="CAC2371-like domains"/>
    <property type="match status" value="1"/>
</dbReference>
<dbReference type="CDD" id="cd02440">
    <property type="entry name" value="AdoMet_MTases"/>
    <property type="match status" value="1"/>
</dbReference>
<name>A0A561SEJ6_9ACTN</name>
<dbReference type="InterPro" id="IPR041698">
    <property type="entry name" value="Methyltransf_25"/>
</dbReference>
<dbReference type="SUPFAM" id="SSF53335">
    <property type="entry name" value="S-adenosyl-L-methionine-dependent methyltransferases"/>
    <property type="match status" value="1"/>
</dbReference>
<comment type="caution">
    <text evidence="3">The sequence shown here is derived from an EMBL/GenBank/DDBJ whole genome shotgun (WGS) entry which is preliminary data.</text>
</comment>
<dbReference type="PANTHER" id="PTHR43861">
    <property type="entry name" value="TRANS-ACONITATE 2-METHYLTRANSFERASE-RELATED"/>
    <property type="match status" value="1"/>
</dbReference>
<evidence type="ECO:0000313" key="3">
    <source>
        <dbReference type="EMBL" id="TWF73292.1"/>
    </source>
</evidence>
<proteinExistence type="predicted"/>
<dbReference type="GO" id="GO:0032259">
    <property type="term" value="P:methylation"/>
    <property type="evidence" value="ECO:0007669"/>
    <property type="project" value="UniProtKB-KW"/>
</dbReference>
<dbReference type="Proteomes" id="UP000317940">
    <property type="component" value="Unassembled WGS sequence"/>
</dbReference>
<dbReference type="Pfam" id="PF13649">
    <property type="entry name" value="Methyltransf_25"/>
    <property type="match status" value="1"/>
</dbReference>
<dbReference type="AlphaFoldDB" id="A0A561SEJ6"/>
<organism evidence="3 4">
    <name type="scientific">Kitasatospora viridis</name>
    <dbReference type="NCBI Taxonomy" id="281105"/>
    <lineage>
        <taxon>Bacteria</taxon>
        <taxon>Bacillati</taxon>
        <taxon>Actinomycetota</taxon>
        <taxon>Actinomycetes</taxon>
        <taxon>Kitasatosporales</taxon>
        <taxon>Streptomycetaceae</taxon>
        <taxon>Kitasatospora</taxon>
    </lineage>
</organism>